<reference evidence="1 2" key="1">
    <citation type="submission" date="2016-10" db="EMBL/GenBank/DDBJ databases">
        <title>Genome sequence of the ascomycete fungus Penicillium subrubescens.</title>
        <authorList>
            <person name="De Vries R.P."/>
            <person name="Peng M."/>
            <person name="Dilokpimol A."/>
            <person name="Hilden K."/>
            <person name="Makela M.R."/>
            <person name="Grigoriev I."/>
            <person name="Riley R."/>
            <person name="Granchi Z."/>
        </authorList>
    </citation>
    <scope>NUCLEOTIDE SEQUENCE [LARGE SCALE GENOMIC DNA]</scope>
    <source>
        <strain evidence="1 2">CBS 132785</strain>
    </source>
</reference>
<dbReference type="STRING" id="1316194.A0A1Q5UHJ4"/>
<dbReference type="Proteomes" id="UP000186955">
    <property type="component" value="Unassembled WGS sequence"/>
</dbReference>
<dbReference type="PANTHER" id="PTHR35340">
    <property type="entry name" value="PQQ ENZYME REPEAT PROTEIN-RELATED"/>
    <property type="match status" value="1"/>
</dbReference>
<dbReference type="InterPro" id="IPR039535">
    <property type="entry name" value="ASST-like"/>
</dbReference>
<gene>
    <name evidence="1" type="ORF">PENSUB_2484</name>
</gene>
<protein>
    <recommendedName>
        <fullName evidence="3">ASST-domain-containing protein</fullName>
    </recommendedName>
</protein>
<organism evidence="1 2">
    <name type="scientific">Penicillium subrubescens</name>
    <dbReference type="NCBI Taxonomy" id="1316194"/>
    <lineage>
        <taxon>Eukaryota</taxon>
        <taxon>Fungi</taxon>
        <taxon>Dikarya</taxon>
        <taxon>Ascomycota</taxon>
        <taxon>Pezizomycotina</taxon>
        <taxon>Eurotiomycetes</taxon>
        <taxon>Eurotiomycetidae</taxon>
        <taxon>Eurotiales</taxon>
        <taxon>Aspergillaceae</taxon>
        <taxon>Penicillium</taxon>
    </lineage>
</organism>
<dbReference type="PANTHER" id="PTHR35340:SF6">
    <property type="entry name" value="ASST-DOMAIN-CONTAINING PROTEIN"/>
    <property type="match status" value="1"/>
</dbReference>
<proteinExistence type="predicted"/>
<evidence type="ECO:0000313" key="2">
    <source>
        <dbReference type="Proteomes" id="UP000186955"/>
    </source>
</evidence>
<evidence type="ECO:0000313" key="1">
    <source>
        <dbReference type="EMBL" id="OKP11932.1"/>
    </source>
</evidence>
<name>A0A1Q5UHJ4_9EURO</name>
<keyword evidence="2" id="KW-1185">Reference proteome</keyword>
<dbReference type="AlphaFoldDB" id="A0A1Q5UHJ4"/>
<dbReference type="OrthoDB" id="5377172at2759"/>
<accession>A0A1Q5UHJ4</accession>
<dbReference type="InterPro" id="IPR053143">
    <property type="entry name" value="Arylsulfate_ST"/>
</dbReference>
<sequence length="482" mass="53113">MNVTKNGKTEPGYIFLSPTDMLKGHGSPTIYTDDGEIVWQGQSGHITGFQSQTLNGEPVLTYWNGTVSMLGFGYGSIHFLNQSYEEIHRVTLSDDNLNFKSALGPRFPSYIDVHEDAITNRGSVMVTAYNVTRADLRSVGGPKDGWVHDSQFYEIEIASNKVLFSWSALDHLNLSHSAVPLAGAGHNQSNPWDFAHLNSVMRYGENYALSAHGYCSVYAIDSKGNIKWTLDACLTFFALITQYLIRTSSQGRTGGDFKLGPGTNFCFQHDVRIESQTNKPITLRMHNNDNAPFSKGMAATTGLLLDLDFDAKTASLNRHLWDADEVVYATSQGSYQNLTNGHVLLGHGSVPKLEEYDDAGGVVMRARFGYDNILMSYRAFRGAWSGKPTTKPSVYACVAKSNTGIQQLRVYASWNGATDVQSWEVYLGNEKNKLQKATTAVYNGFETEIRLQTTSNYTLVKAVQGWGSAQSEVVQIEASCSG</sequence>
<comment type="caution">
    <text evidence="1">The sequence shown here is derived from an EMBL/GenBank/DDBJ whole genome shotgun (WGS) entry which is preliminary data.</text>
</comment>
<evidence type="ECO:0008006" key="3">
    <source>
        <dbReference type="Google" id="ProtNLM"/>
    </source>
</evidence>
<dbReference type="Pfam" id="PF14269">
    <property type="entry name" value="Arylsulfotran_2"/>
    <property type="match status" value="2"/>
</dbReference>
<dbReference type="EMBL" id="MNBE01000255">
    <property type="protein sequence ID" value="OKP11932.1"/>
    <property type="molecule type" value="Genomic_DNA"/>
</dbReference>